<dbReference type="RefSeq" id="WP_227564767.1">
    <property type="nucleotide sequence ID" value="NZ_CP101989.1"/>
</dbReference>
<accession>A0ABY5K7V8</accession>
<feature type="compositionally biased region" description="Low complexity" evidence="1">
    <location>
        <begin position="1"/>
        <end position="15"/>
    </location>
</feature>
<proteinExistence type="predicted"/>
<evidence type="ECO:0000256" key="1">
    <source>
        <dbReference type="SAM" id="MobiDB-lite"/>
    </source>
</evidence>
<organism evidence="3 4">
    <name type="scientific">Cellulomonas wangsupingiae</name>
    <dbReference type="NCBI Taxonomy" id="2968085"/>
    <lineage>
        <taxon>Bacteria</taxon>
        <taxon>Bacillati</taxon>
        <taxon>Actinomycetota</taxon>
        <taxon>Actinomycetes</taxon>
        <taxon>Micrococcales</taxon>
        <taxon>Cellulomonadaceae</taxon>
        <taxon>Cellulomonas</taxon>
    </lineage>
</organism>
<dbReference type="InterPro" id="IPR007361">
    <property type="entry name" value="DUF427"/>
</dbReference>
<name>A0ABY5K7V8_9CELL</name>
<dbReference type="Gene3D" id="2.170.150.40">
    <property type="entry name" value="Domain of unknown function (DUF427)"/>
    <property type="match status" value="1"/>
</dbReference>
<dbReference type="Pfam" id="PF04248">
    <property type="entry name" value="NTP_transf_9"/>
    <property type="match status" value="1"/>
</dbReference>
<keyword evidence="4" id="KW-1185">Reference proteome</keyword>
<evidence type="ECO:0000313" key="3">
    <source>
        <dbReference type="EMBL" id="UUI65486.1"/>
    </source>
</evidence>
<protein>
    <submittedName>
        <fullName evidence="3">DUF427 domain-containing protein</fullName>
    </submittedName>
</protein>
<dbReference type="PANTHER" id="PTHR43058:SF1">
    <property type="entry name" value="DUF427 DOMAIN-CONTAINING PROTEIN"/>
    <property type="match status" value="1"/>
</dbReference>
<dbReference type="PANTHER" id="PTHR43058">
    <property type="entry name" value="SLR0655 PROTEIN"/>
    <property type="match status" value="1"/>
</dbReference>
<evidence type="ECO:0000259" key="2">
    <source>
        <dbReference type="Pfam" id="PF04248"/>
    </source>
</evidence>
<feature type="domain" description="DUF427" evidence="2">
    <location>
        <begin position="43"/>
        <end position="140"/>
    </location>
</feature>
<evidence type="ECO:0000313" key="4">
    <source>
        <dbReference type="Proteomes" id="UP001317322"/>
    </source>
</evidence>
<sequence length="182" mass="19998">MSGTWRPRTAPPGGRRAVEPGPGQESVWDYPRPPRVEPSTAHVVVVLGETVVADTRRSLRVLETSHPPTYYLPPEDVATGVLREVPGASSWCEFKGRARYWDVVGRDASGREVRAHRAAWAYPEPSPGYEALAGYVALYPGRMTRCTVDGEVVEAQEGDFYGGWRTSRVVGPFKGADGTRGW</sequence>
<reference evidence="3 4" key="1">
    <citation type="submission" date="2022-07" db="EMBL/GenBank/DDBJ databases">
        <title>Novel species in genus cellulomonas.</title>
        <authorList>
            <person name="Ye L."/>
        </authorList>
    </citation>
    <scope>NUCLEOTIDE SEQUENCE [LARGE SCALE GENOMIC DNA]</scope>
    <source>
        <strain evidence="4">zg-Y908</strain>
    </source>
</reference>
<dbReference type="InterPro" id="IPR038694">
    <property type="entry name" value="DUF427_sf"/>
</dbReference>
<gene>
    <name evidence="3" type="ORF">NP075_01715</name>
</gene>
<dbReference type="Proteomes" id="UP001317322">
    <property type="component" value="Chromosome"/>
</dbReference>
<dbReference type="EMBL" id="CP101989">
    <property type="protein sequence ID" value="UUI65486.1"/>
    <property type="molecule type" value="Genomic_DNA"/>
</dbReference>
<feature type="region of interest" description="Disordered" evidence="1">
    <location>
        <begin position="1"/>
        <end position="26"/>
    </location>
</feature>